<comment type="subcellular location">
    <subcellularLocation>
        <location evidence="2">Chromosome</location>
        <location evidence="2">Centromere</location>
    </subcellularLocation>
    <subcellularLocation>
        <location evidence="1">Nucleus</location>
    </subcellularLocation>
</comment>
<keyword evidence="7" id="KW-0137">Centromere</keyword>
<dbReference type="OrthoDB" id="8864979at2759"/>
<keyword evidence="10" id="KW-1185">Reference proteome</keyword>
<protein>
    <recommendedName>
        <fullName evidence="4">Centromere protein L</fullName>
    </recommendedName>
</protein>
<accession>A0A7J5Z965</accession>
<evidence type="ECO:0000256" key="3">
    <source>
        <dbReference type="ARBA" id="ARBA00011060"/>
    </source>
</evidence>
<evidence type="ECO:0000256" key="6">
    <source>
        <dbReference type="ARBA" id="ARBA00023242"/>
    </source>
</evidence>
<dbReference type="GO" id="GO:0000775">
    <property type="term" value="C:chromosome, centromeric region"/>
    <property type="evidence" value="ECO:0007669"/>
    <property type="project" value="UniProtKB-SubCell"/>
</dbReference>
<evidence type="ECO:0000256" key="4">
    <source>
        <dbReference type="ARBA" id="ARBA00016380"/>
    </source>
</evidence>
<keyword evidence="5" id="KW-0158">Chromosome</keyword>
<dbReference type="InterPro" id="IPR025204">
    <property type="entry name" value="CENP-L"/>
</dbReference>
<evidence type="ECO:0000256" key="5">
    <source>
        <dbReference type="ARBA" id="ARBA00022454"/>
    </source>
</evidence>
<gene>
    <name evidence="9" type="ORF">F7725_009106</name>
</gene>
<dbReference type="EMBL" id="JAAKFY010000005">
    <property type="protein sequence ID" value="KAF3857247.1"/>
    <property type="molecule type" value="Genomic_DNA"/>
</dbReference>
<evidence type="ECO:0000313" key="9">
    <source>
        <dbReference type="EMBL" id="KAF3857247.1"/>
    </source>
</evidence>
<comment type="caution">
    <text evidence="9">The sequence shown here is derived from an EMBL/GenBank/DDBJ whole genome shotgun (WGS) entry which is preliminary data.</text>
</comment>
<feature type="region of interest" description="Disordered" evidence="8">
    <location>
        <begin position="115"/>
        <end position="141"/>
    </location>
</feature>
<evidence type="ECO:0000256" key="2">
    <source>
        <dbReference type="ARBA" id="ARBA00004584"/>
    </source>
</evidence>
<reference evidence="9 10" key="1">
    <citation type="submission" date="2020-03" db="EMBL/GenBank/DDBJ databases">
        <title>Dissostichus mawsoni Genome sequencing and assembly.</title>
        <authorList>
            <person name="Park H."/>
        </authorList>
    </citation>
    <scope>NUCLEOTIDE SEQUENCE [LARGE SCALE GENOMIC DNA]</scope>
    <source>
        <strain evidence="9">DM0001</strain>
        <tissue evidence="9">Muscle</tissue>
    </source>
</reference>
<evidence type="ECO:0000256" key="8">
    <source>
        <dbReference type="SAM" id="MobiDB-lite"/>
    </source>
</evidence>
<proteinExistence type="inferred from homology"/>
<evidence type="ECO:0000256" key="7">
    <source>
        <dbReference type="ARBA" id="ARBA00023328"/>
    </source>
</evidence>
<keyword evidence="6" id="KW-0539">Nucleus</keyword>
<evidence type="ECO:0000313" key="10">
    <source>
        <dbReference type="Proteomes" id="UP000518266"/>
    </source>
</evidence>
<dbReference type="Proteomes" id="UP000518266">
    <property type="component" value="Unassembled WGS sequence"/>
</dbReference>
<evidence type="ECO:0000256" key="1">
    <source>
        <dbReference type="ARBA" id="ARBA00004123"/>
    </source>
</evidence>
<feature type="compositionally biased region" description="Basic and acidic residues" evidence="8">
    <location>
        <begin position="129"/>
        <end position="141"/>
    </location>
</feature>
<dbReference type="Pfam" id="PF13092">
    <property type="entry name" value="CENP-L"/>
    <property type="match status" value="1"/>
</dbReference>
<organism evidence="9 10">
    <name type="scientific">Dissostichus mawsoni</name>
    <name type="common">Antarctic cod</name>
    <dbReference type="NCBI Taxonomy" id="36200"/>
    <lineage>
        <taxon>Eukaryota</taxon>
        <taxon>Metazoa</taxon>
        <taxon>Chordata</taxon>
        <taxon>Craniata</taxon>
        <taxon>Vertebrata</taxon>
        <taxon>Euteleostomi</taxon>
        <taxon>Actinopterygii</taxon>
        <taxon>Neopterygii</taxon>
        <taxon>Teleostei</taxon>
        <taxon>Neoteleostei</taxon>
        <taxon>Acanthomorphata</taxon>
        <taxon>Eupercaria</taxon>
        <taxon>Perciformes</taxon>
        <taxon>Notothenioidei</taxon>
        <taxon>Nototheniidae</taxon>
        <taxon>Dissostichus</taxon>
    </lineage>
</organism>
<dbReference type="PANTHER" id="PTHR31740:SF2">
    <property type="entry name" value="CENTROMERE PROTEIN L"/>
    <property type="match status" value="1"/>
</dbReference>
<dbReference type="PANTHER" id="PTHR31740">
    <property type="entry name" value="CENTROMERE PROTEIN L"/>
    <property type="match status" value="1"/>
</dbReference>
<name>A0A7J5Z965_DISMA</name>
<dbReference type="AlphaFoldDB" id="A0A7J5Z965"/>
<comment type="similarity">
    <text evidence="3">Belongs to the CENP-L/IML3 family.</text>
</comment>
<sequence length="545" mass="61509">MSHLGAHVSYRRIVRVVLHCAQIAAVKNPYEQSWYPHSEEMERRGDIRAEEEEVSVFKVKEREEGRRRGEEEKEEGITESAGISWLLSSFYPGTKLLFRRSIIIPPLVLQDEEEKKGEAVTDNCEINDGADRRTDKRTTRRKEEESSLLHICFLFSAATSCALQEIERLLHQTLSESSQQGRFNSSYLRDHATDVPGVGGQQQSVGFFGEVGESSDVLLGHTQRGRGIPVLLADETKMKLLEHTGNIIFQIMKDRAVKCTCSARAQRIPQSSDAWLMERTMLEFRDSLSWRRSSLKRPILCTTQASCCGTNSTTVFMGNREAHLCWERVTHSLGRDCWSSAGIGDTVMRTPLNSVAVKRRSKSKSYRLSYRSGIGAASHLSFTPGLTSRRLNTSRKAPKSYKIAEKVTKEQLTLLVKTEWTLSYVTPLYRFRHTQLKSYSRQLSLFIAAEKQQGLAVDVEGTQNTFRVSFSLIHSKPLFARQDKPQRPVWSGWLTCINGNPEYLRSLPTDFICLPLFCSSEAGGLTSLPSGNQPDKPPVADGFMD</sequence>
<dbReference type="GO" id="GO:0005634">
    <property type="term" value="C:nucleus"/>
    <property type="evidence" value="ECO:0007669"/>
    <property type="project" value="UniProtKB-SubCell"/>
</dbReference>